<dbReference type="PROSITE" id="PS50005">
    <property type="entry name" value="TPR"/>
    <property type="match status" value="1"/>
</dbReference>
<evidence type="ECO:0000256" key="1">
    <source>
        <dbReference type="ARBA" id="ARBA00022801"/>
    </source>
</evidence>
<dbReference type="SUPFAM" id="SSF82602">
    <property type="entry name" value="Nuclease A inhibitor (NuiA)"/>
    <property type="match status" value="1"/>
</dbReference>
<dbReference type="PANTHER" id="PTHR43283">
    <property type="entry name" value="BETA-LACTAMASE-RELATED"/>
    <property type="match status" value="1"/>
</dbReference>
<dbReference type="Pfam" id="PF00144">
    <property type="entry name" value="Beta-lactamase"/>
    <property type="match status" value="1"/>
</dbReference>
<keyword evidence="8" id="KW-1185">Reference proteome</keyword>
<evidence type="ECO:0000259" key="5">
    <source>
        <dbReference type="PROSITE" id="PS50071"/>
    </source>
</evidence>
<proteinExistence type="predicted"/>
<dbReference type="GO" id="GO:0003677">
    <property type="term" value="F:DNA binding"/>
    <property type="evidence" value="ECO:0007669"/>
    <property type="project" value="UniProtKB-UniRule"/>
</dbReference>
<dbReference type="InterPro" id="IPR011990">
    <property type="entry name" value="TPR-like_helical_dom_sf"/>
</dbReference>
<keyword evidence="2 4" id="KW-0238">DNA-binding</keyword>
<dbReference type="CDD" id="cd00086">
    <property type="entry name" value="homeodomain"/>
    <property type="match status" value="1"/>
</dbReference>
<accession>A0A814TZX6</accession>
<evidence type="ECO:0000256" key="3">
    <source>
        <dbReference type="PROSITE-ProRule" id="PRU00339"/>
    </source>
</evidence>
<dbReference type="Pfam" id="PF07924">
    <property type="entry name" value="NuiA"/>
    <property type="match status" value="1"/>
</dbReference>
<dbReference type="Gene3D" id="1.25.40.10">
    <property type="entry name" value="Tetratricopeptide repeat domain"/>
    <property type="match status" value="1"/>
</dbReference>
<dbReference type="InterPro" id="IPR036587">
    <property type="entry name" value="NucleaseA_inhib-like_sf"/>
</dbReference>
<feature type="repeat" description="TPR" evidence="3">
    <location>
        <begin position="26"/>
        <end position="59"/>
    </location>
</feature>
<evidence type="ECO:0000313" key="7">
    <source>
        <dbReference type="EMBL" id="CAF3931706.1"/>
    </source>
</evidence>
<evidence type="ECO:0000256" key="2">
    <source>
        <dbReference type="PROSITE-ProRule" id="PRU00108"/>
    </source>
</evidence>
<evidence type="ECO:0000313" key="8">
    <source>
        <dbReference type="Proteomes" id="UP000663829"/>
    </source>
</evidence>
<evidence type="ECO:0000256" key="4">
    <source>
        <dbReference type="RuleBase" id="RU000682"/>
    </source>
</evidence>
<dbReference type="Gene3D" id="3.40.1460.10">
    <property type="entry name" value="Nuclease A inhibitor-like"/>
    <property type="match status" value="1"/>
</dbReference>
<feature type="domain" description="Homeobox" evidence="5">
    <location>
        <begin position="566"/>
        <end position="626"/>
    </location>
</feature>
<dbReference type="InterPro" id="IPR050789">
    <property type="entry name" value="Diverse_Enzym_Activities"/>
</dbReference>
<protein>
    <recommendedName>
        <fullName evidence="5">Homeobox domain-containing protein</fullName>
    </recommendedName>
</protein>
<dbReference type="GO" id="GO:0005634">
    <property type="term" value="C:nucleus"/>
    <property type="evidence" value="ECO:0007669"/>
    <property type="project" value="UniProtKB-SubCell"/>
</dbReference>
<dbReference type="Proteomes" id="UP000681722">
    <property type="component" value="Unassembled WGS sequence"/>
</dbReference>
<dbReference type="SMART" id="SM00389">
    <property type="entry name" value="HOX"/>
    <property type="match status" value="1"/>
</dbReference>
<dbReference type="Gene3D" id="1.10.10.60">
    <property type="entry name" value="Homeodomain-like"/>
    <property type="match status" value="1"/>
</dbReference>
<dbReference type="NCBIfam" id="NF002968">
    <property type="entry name" value="PRK03642.1"/>
    <property type="match status" value="1"/>
</dbReference>
<keyword evidence="2 4" id="KW-0371">Homeobox</keyword>
<dbReference type="InterPro" id="IPR001356">
    <property type="entry name" value="HD"/>
</dbReference>
<dbReference type="SUPFAM" id="SSF56601">
    <property type="entry name" value="beta-lactamase/transpeptidase-like"/>
    <property type="match status" value="1"/>
</dbReference>
<dbReference type="Gene3D" id="3.40.710.10">
    <property type="entry name" value="DD-peptidase/beta-lactamase superfamily"/>
    <property type="match status" value="1"/>
</dbReference>
<dbReference type="Pfam" id="PF00046">
    <property type="entry name" value="Homeodomain"/>
    <property type="match status" value="1"/>
</dbReference>
<dbReference type="EMBL" id="CAJNOQ010007421">
    <property type="protein sequence ID" value="CAF1168069.1"/>
    <property type="molecule type" value="Genomic_DNA"/>
</dbReference>
<dbReference type="InterPro" id="IPR012489">
    <property type="entry name" value="NucleaseA_inhib-like"/>
</dbReference>
<dbReference type="SUPFAM" id="SSF48452">
    <property type="entry name" value="TPR-like"/>
    <property type="match status" value="1"/>
</dbReference>
<dbReference type="InterPro" id="IPR001466">
    <property type="entry name" value="Beta-lactam-related"/>
</dbReference>
<gene>
    <name evidence="6" type="ORF">GPM918_LOCUS22032</name>
    <name evidence="7" type="ORF">SRO942_LOCUS22028</name>
</gene>
<name>A0A814TZX6_9BILA</name>
<dbReference type="Proteomes" id="UP000663829">
    <property type="component" value="Unassembled WGS sequence"/>
</dbReference>
<dbReference type="AlphaFoldDB" id="A0A814TZX6"/>
<keyword evidence="3" id="KW-0802">TPR repeat</keyword>
<dbReference type="PROSITE" id="PS50071">
    <property type="entry name" value="HOMEOBOX_2"/>
    <property type="match status" value="1"/>
</dbReference>
<dbReference type="EMBL" id="CAJOBC010007420">
    <property type="protein sequence ID" value="CAF3931706.1"/>
    <property type="molecule type" value="Genomic_DNA"/>
</dbReference>
<keyword evidence="1" id="KW-0378">Hydrolase</keyword>
<comment type="subcellular location">
    <subcellularLocation>
        <location evidence="2 4">Nucleus</location>
    </subcellularLocation>
</comment>
<sequence>MGRLMKAEKYFHPLLKTLPNDHESLSAVYNQLGNVYYRKGEVYLALENSLRAYELRQRLLRSGHPHLAGSLSSLGVCRMNNSQMASSTKLIDAKPNVFNEQIVDDFINNEIEQGFPGAALIVIRYGKILKQTVYGYKLKYNENGTLIEQPELLTLDSMFDLSSLTKMYATNYALMHLIEQGKLSVDDQVTKYIPEYSGCNPENECRETRLIKDLLTHTAGYAPSVEFYDPKLVSPDLYSQDKGRTEQIIETKLGFQKARDGDQLPVYSDIDYMLLGLIVERISGMSIDQYAKINIYQPLGLTRTLFNPLINTNYKKADFAATELNGNTRNGTIMFPNVRTHVLQGQVHDEKSFYSMNGLSGHAGLFSNLNEMAILCQIMLNNGTYGNIQFWKKNVQDRFLMPYACDPSYGLGWRLNFNKSLPWFGLHASDEAYGHTGWTGTCSVIDPKYSMAIILLTNKRHTLCINGTFDGEKYETGKYGKIVTLVYESIVLEDSVISFDFQRYISKSFENMENNFMKYERDSIKIEMIMRKFFDKSDNDEAFIKEELISEVETLVPTSENIPNTMYKKRSRIQYTKQQLDILESTFQLHHYPTVDMVDNTAERLTLPTEKISVWFQNRRSKLKKELKYSKVSSRENQQLVRFIHTSINKNLGRKVRKKSKLSKNSTTYISQFNVRNIQVHSEDCKSVHLFNVIQSTEILLKQTIKKVHRSTIYFVKYFLCVLDTNKKIDKNVEEIKKELAHLVDGVFYISETDAPFELLNVPDNRLYRNVDDVLNYFHPNYKQLTNEEIPLDRLFSNHVDPVTYETYRPIKEYLQKYLHDIHIVRIGEIKIDIYIIGSARTAANDKNKWIILRTLAVET</sequence>
<dbReference type="GO" id="GO:0016787">
    <property type="term" value="F:hydrolase activity"/>
    <property type="evidence" value="ECO:0007669"/>
    <property type="project" value="UniProtKB-KW"/>
</dbReference>
<reference evidence="6" key="1">
    <citation type="submission" date="2021-02" db="EMBL/GenBank/DDBJ databases">
        <authorList>
            <person name="Nowell W R."/>
        </authorList>
    </citation>
    <scope>NUCLEOTIDE SEQUENCE</scope>
</reference>
<evidence type="ECO:0000313" key="6">
    <source>
        <dbReference type="EMBL" id="CAF1168069.1"/>
    </source>
</evidence>
<dbReference type="InterPro" id="IPR009057">
    <property type="entry name" value="Homeodomain-like_sf"/>
</dbReference>
<dbReference type="InterPro" id="IPR019734">
    <property type="entry name" value="TPR_rpt"/>
</dbReference>
<dbReference type="SUPFAM" id="SSF46689">
    <property type="entry name" value="Homeodomain-like"/>
    <property type="match status" value="1"/>
</dbReference>
<comment type="caution">
    <text evidence="6">The sequence shown here is derived from an EMBL/GenBank/DDBJ whole genome shotgun (WGS) entry which is preliminary data.</text>
</comment>
<dbReference type="PANTHER" id="PTHR43283:SF11">
    <property type="entry name" value="BETA-LACTAMASE-RELATED DOMAIN-CONTAINING PROTEIN"/>
    <property type="match status" value="1"/>
</dbReference>
<organism evidence="6 8">
    <name type="scientific">Didymodactylos carnosus</name>
    <dbReference type="NCBI Taxonomy" id="1234261"/>
    <lineage>
        <taxon>Eukaryota</taxon>
        <taxon>Metazoa</taxon>
        <taxon>Spiralia</taxon>
        <taxon>Gnathifera</taxon>
        <taxon>Rotifera</taxon>
        <taxon>Eurotatoria</taxon>
        <taxon>Bdelloidea</taxon>
        <taxon>Philodinida</taxon>
        <taxon>Philodinidae</taxon>
        <taxon>Didymodactylos</taxon>
    </lineage>
</organism>
<dbReference type="OrthoDB" id="5946976at2759"/>
<keyword evidence="2 4" id="KW-0539">Nucleus</keyword>
<dbReference type="InterPro" id="IPR012338">
    <property type="entry name" value="Beta-lactam/transpept-like"/>
</dbReference>
<feature type="DNA-binding region" description="Homeobox" evidence="2">
    <location>
        <begin position="568"/>
        <end position="627"/>
    </location>
</feature>